<reference evidence="1" key="1">
    <citation type="submission" date="2021-02" db="EMBL/GenBank/DDBJ databases">
        <authorList>
            <person name="Nowell W R."/>
        </authorList>
    </citation>
    <scope>NUCLEOTIDE SEQUENCE</scope>
</reference>
<dbReference type="EMBL" id="CAJOBE010042602">
    <property type="protein sequence ID" value="CAF4331299.1"/>
    <property type="molecule type" value="Genomic_DNA"/>
</dbReference>
<sequence>DKQYLFKPIKLMIKINENGNRQCFSLHKEMNKLNKNHPRENSFMKFELRHNQTFTICLHDQIIRSDHRVHIII</sequence>
<name>A0A820K4D4_9BILA</name>
<organism evidence="1 2">
    <name type="scientific">Rotaria sordida</name>
    <dbReference type="NCBI Taxonomy" id="392033"/>
    <lineage>
        <taxon>Eukaryota</taxon>
        <taxon>Metazoa</taxon>
        <taxon>Spiralia</taxon>
        <taxon>Gnathifera</taxon>
        <taxon>Rotifera</taxon>
        <taxon>Eurotatoria</taxon>
        <taxon>Bdelloidea</taxon>
        <taxon>Philodinida</taxon>
        <taxon>Philodinidae</taxon>
        <taxon>Rotaria</taxon>
    </lineage>
</organism>
<evidence type="ECO:0000313" key="2">
    <source>
        <dbReference type="Proteomes" id="UP000663874"/>
    </source>
</evidence>
<protein>
    <submittedName>
        <fullName evidence="1">Uncharacterized protein</fullName>
    </submittedName>
</protein>
<dbReference type="AlphaFoldDB" id="A0A820K4D4"/>
<dbReference type="Proteomes" id="UP000663874">
    <property type="component" value="Unassembled WGS sequence"/>
</dbReference>
<comment type="caution">
    <text evidence="1">The sequence shown here is derived from an EMBL/GenBank/DDBJ whole genome shotgun (WGS) entry which is preliminary data.</text>
</comment>
<proteinExistence type="predicted"/>
<accession>A0A820K4D4</accession>
<evidence type="ECO:0000313" key="1">
    <source>
        <dbReference type="EMBL" id="CAF4331299.1"/>
    </source>
</evidence>
<gene>
    <name evidence="1" type="ORF">FNK824_LOCUS41688</name>
</gene>
<feature type="non-terminal residue" evidence="1">
    <location>
        <position position="1"/>
    </location>
</feature>